<evidence type="ECO:0000256" key="1">
    <source>
        <dbReference type="SAM" id="MobiDB-lite"/>
    </source>
</evidence>
<gene>
    <name evidence="2" type="ORF">METZ01_LOCUS107653</name>
</gene>
<feature type="region of interest" description="Disordered" evidence="1">
    <location>
        <begin position="20"/>
        <end position="48"/>
    </location>
</feature>
<reference evidence="2" key="1">
    <citation type="submission" date="2018-05" db="EMBL/GenBank/DDBJ databases">
        <authorList>
            <person name="Lanie J.A."/>
            <person name="Ng W.-L."/>
            <person name="Kazmierczak K.M."/>
            <person name="Andrzejewski T.M."/>
            <person name="Davidsen T.M."/>
            <person name="Wayne K.J."/>
            <person name="Tettelin H."/>
            <person name="Glass J.I."/>
            <person name="Rusch D."/>
            <person name="Podicherti R."/>
            <person name="Tsui H.-C.T."/>
            <person name="Winkler M.E."/>
        </authorList>
    </citation>
    <scope>NUCLEOTIDE SEQUENCE</scope>
</reference>
<accession>A0A381WQK5</accession>
<proteinExistence type="predicted"/>
<dbReference type="AlphaFoldDB" id="A0A381WQK5"/>
<organism evidence="2">
    <name type="scientific">marine metagenome</name>
    <dbReference type="NCBI Taxonomy" id="408172"/>
    <lineage>
        <taxon>unclassified sequences</taxon>
        <taxon>metagenomes</taxon>
        <taxon>ecological metagenomes</taxon>
    </lineage>
</organism>
<sequence length="103" mass="11269">MSFVSPRSTLTRFLPNPVHRCSASRESTSSPDGCPKSAETDDLSAGSALSSRRCTLWLELGTVLSELSVDAVEELEETAKSFMILRGAGYRTLMEKQIQNTAR</sequence>
<evidence type="ECO:0000313" key="2">
    <source>
        <dbReference type="EMBL" id="SVA54799.1"/>
    </source>
</evidence>
<protein>
    <submittedName>
        <fullName evidence="2">Uncharacterized protein</fullName>
    </submittedName>
</protein>
<name>A0A381WQK5_9ZZZZ</name>
<dbReference type="EMBL" id="UINC01012563">
    <property type="protein sequence ID" value="SVA54799.1"/>
    <property type="molecule type" value="Genomic_DNA"/>
</dbReference>